<organism evidence="1 2">
    <name type="scientific">Paenibacillus montaniterrae</name>
    <dbReference type="NCBI Taxonomy" id="429341"/>
    <lineage>
        <taxon>Bacteria</taxon>
        <taxon>Bacillati</taxon>
        <taxon>Bacillota</taxon>
        <taxon>Bacilli</taxon>
        <taxon>Bacillales</taxon>
        <taxon>Paenibacillaceae</taxon>
        <taxon>Paenibacillus</taxon>
    </lineage>
</organism>
<keyword evidence="2" id="KW-1185">Reference proteome</keyword>
<reference evidence="1" key="1">
    <citation type="submission" date="2021-03" db="EMBL/GenBank/DDBJ databases">
        <title>Antimicrobial resistance genes in bacteria isolated from Japanese honey, and their potential for conferring macrolide and lincosamide resistance in the American foulbrood pathogen Paenibacillus larvae.</title>
        <authorList>
            <person name="Okamoto M."/>
            <person name="Kumagai M."/>
            <person name="Kanamori H."/>
            <person name="Takamatsu D."/>
        </authorList>
    </citation>
    <scope>NUCLEOTIDE SEQUENCE</scope>
    <source>
        <strain evidence="1">J40TS1</strain>
    </source>
</reference>
<sequence length="72" mass="8372">MFHSKKSVIRYSGEKEGLSAVSSMLIQNKIDFIYHKENGGYIRTIDMVDNKQMIAMNKELAEQHPSLEIKIW</sequence>
<evidence type="ECO:0000313" key="2">
    <source>
        <dbReference type="Proteomes" id="UP000683139"/>
    </source>
</evidence>
<gene>
    <name evidence="1" type="ORF">J40TS1_03720</name>
</gene>
<dbReference type="Proteomes" id="UP000683139">
    <property type="component" value="Unassembled WGS sequence"/>
</dbReference>
<dbReference type="EMBL" id="BOSE01000001">
    <property type="protein sequence ID" value="GIP14730.1"/>
    <property type="molecule type" value="Genomic_DNA"/>
</dbReference>
<accession>A0A919YJR7</accession>
<dbReference type="AlphaFoldDB" id="A0A919YJR7"/>
<protein>
    <submittedName>
        <fullName evidence="1">Uncharacterized protein</fullName>
    </submittedName>
</protein>
<dbReference type="RefSeq" id="WP_213512935.1">
    <property type="nucleotide sequence ID" value="NZ_BOSE01000001.1"/>
</dbReference>
<comment type="caution">
    <text evidence="1">The sequence shown here is derived from an EMBL/GenBank/DDBJ whole genome shotgun (WGS) entry which is preliminary data.</text>
</comment>
<evidence type="ECO:0000313" key="1">
    <source>
        <dbReference type="EMBL" id="GIP14730.1"/>
    </source>
</evidence>
<name>A0A919YJR7_9BACL</name>
<proteinExistence type="predicted"/>